<gene>
    <name evidence="2" type="ORF">TSOC_007708</name>
</gene>
<feature type="compositionally biased region" description="Polar residues" evidence="1">
    <location>
        <begin position="171"/>
        <end position="182"/>
    </location>
</feature>
<name>A0A2J8A0D0_9CHLO</name>
<protein>
    <submittedName>
        <fullName evidence="2">Uncharacterized protein</fullName>
    </submittedName>
</protein>
<feature type="region of interest" description="Disordered" evidence="1">
    <location>
        <begin position="48"/>
        <end position="95"/>
    </location>
</feature>
<evidence type="ECO:0000313" key="2">
    <source>
        <dbReference type="EMBL" id="PNH05965.1"/>
    </source>
</evidence>
<reference evidence="2 3" key="1">
    <citation type="journal article" date="2017" name="Mol. Biol. Evol.">
        <title>The 4-celled Tetrabaena socialis nuclear genome reveals the essential components for genetic control of cell number at the origin of multicellularity in the volvocine lineage.</title>
        <authorList>
            <person name="Featherston J."/>
            <person name="Arakaki Y."/>
            <person name="Hanschen E.R."/>
            <person name="Ferris P.J."/>
            <person name="Michod R.E."/>
            <person name="Olson B.J.S.C."/>
            <person name="Nozaki H."/>
            <person name="Durand P.M."/>
        </authorList>
    </citation>
    <scope>NUCLEOTIDE SEQUENCE [LARGE SCALE GENOMIC DNA]</scope>
    <source>
        <strain evidence="2 3">NIES-571</strain>
    </source>
</reference>
<feature type="region of interest" description="Disordered" evidence="1">
    <location>
        <begin position="129"/>
        <end position="182"/>
    </location>
</feature>
<keyword evidence="3" id="KW-1185">Reference proteome</keyword>
<evidence type="ECO:0000313" key="3">
    <source>
        <dbReference type="Proteomes" id="UP000236333"/>
    </source>
</evidence>
<accession>A0A2J8A0D0</accession>
<sequence>MKTLALQPVSITAKANEAGKAAAAERHSGVSWSEGRFQPHVMDVEQATHRQRPREPERLPRQVGLPGHHAVRHGDAEAGDAHGGERGPRRRAQGCVRGDGGWAVAFEPDGLLSDRRKVGVGRSATAPAVCSGGRGGSGGSRKEAMRDTGLGPDPCGTRDDKGSGQGAPAITASTSSTERGTCQQQSYHIRVVPTAGQELYYLRAAPPAGQQFYHLHVAPLAGQVQGARPALRGRRSGSTNAAGVERGGAYVKRVWGARHAPATQQPSAGLHV</sequence>
<feature type="compositionally biased region" description="Basic and acidic residues" evidence="1">
    <location>
        <begin position="72"/>
        <end position="87"/>
    </location>
</feature>
<dbReference type="EMBL" id="PGGS01000268">
    <property type="protein sequence ID" value="PNH05965.1"/>
    <property type="molecule type" value="Genomic_DNA"/>
</dbReference>
<dbReference type="AlphaFoldDB" id="A0A2J8A0D0"/>
<organism evidence="2 3">
    <name type="scientific">Tetrabaena socialis</name>
    <dbReference type="NCBI Taxonomy" id="47790"/>
    <lineage>
        <taxon>Eukaryota</taxon>
        <taxon>Viridiplantae</taxon>
        <taxon>Chlorophyta</taxon>
        <taxon>core chlorophytes</taxon>
        <taxon>Chlorophyceae</taxon>
        <taxon>CS clade</taxon>
        <taxon>Chlamydomonadales</taxon>
        <taxon>Tetrabaenaceae</taxon>
        <taxon>Tetrabaena</taxon>
    </lineage>
</organism>
<comment type="caution">
    <text evidence="2">The sequence shown here is derived from an EMBL/GenBank/DDBJ whole genome shotgun (WGS) entry which is preliminary data.</text>
</comment>
<evidence type="ECO:0000256" key="1">
    <source>
        <dbReference type="SAM" id="MobiDB-lite"/>
    </source>
</evidence>
<proteinExistence type="predicted"/>
<feature type="compositionally biased region" description="Basic and acidic residues" evidence="1">
    <location>
        <begin position="48"/>
        <end position="60"/>
    </location>
</feature>
<dbReference type="Proteomes" id="UP000236333">
    <property type="component" value="Unassembled WGS sequence"/>
</dbReference>